<accession>A0A0A9CI66</accession>
<name>A0A0A9CI66_ARUDO</name>
<sequence length="31" mass="3582">MIREIPFTAQTNECSNTLMGFVLSFFWIGMP</sequence>
<dbReference type="AlphaFoldDB" id="A0A0A9CI66"/>
<protein>
    <submittedName>
        <fullName evidence="1">Uncharacterized protein</fullName>
    </submittedName>
</protein>
<organism evidence="1">
    <name type="scientific">Arundo donax</name>
    <name type="common">Giant reed</name>
    <name type="synonym">Donax arundinaceus</name>
    <dbReference type="NCBI Taxonomy" id="35708"/>
    <lineage>
        <taxon>Eukaryota</taxon>
        <taxon>Viridiplantae</taxon>
        <taxon>Streptophyta</taxon>
        <taxon>Embryophyta</taxon>
        <taxon>Tracheophyta</taxon>
        <taxon>Spermatophyta</taxon>
        <taxon>Magnoliopsida</taxon>
        <taxon>Liliopsida</taxon>
        <taxon>Poales</taxon>
        <taxon>Poaceae</taxon>
        <taxon>PACMAD clade</taxon>
        <taxon>Arundinoideae</taxon>
        <taxon>Arundineae</taxon>
        <taxon>Arundo</taxon>
    </lineage>
</organism>
<evidence type="ECO:0000313" key="1">
    <source>
        <dbReference type="EMBL" id="JAD71217.1"/>
    </source>
</evidence>
<dbReference type="EMBL" id="GBRH01226678">
    <property type="protein sequence ID" value="JAD71217.1"/>
    <property type="molecule type" value="Transcribed_RNA"/>
</dbReference>
<proteinExistence type="predicted"/>
<reference evidence="1" key="1">
    <citation type="submission" date="2014-09" db="EMBL/GenBank/DDBJ databases">
        <authorList>
            <person name="Magalhaes I.L.F."/>
            <person name="Oliveira U."/>
            <person name="Santos F.R."/>
            <person name="Vidigal T.H.D.A."/>
            <person name="Brescovit A.D."/>
            <person name="Santos A.J."/>
        </authorList>
    </citation>
    <scope>NUCLEOTIDE SEQUENCE</scope>
    <source>
        <tissue evidence="1">Shoot tissue taken approximately 20 cm above the soil surface</tissue>
    </source>
</reference>
<reference evidence="1" key="2">
    <citation type="journal article" date="2015" name="Data Brief">
        <title>Shoot transcriptome of the giant reed, Arundo donax.</title>
        <authorList>
            <person name="Barrero R.A."/>
            <person name="Guerrero F.D."/>
            <person name="Moolhuijzen P."/>
            <person name="Goolsby J.A."/>
            <person name="Tidwell J."/>
            <person name="Bellgard S.E."/>
            <person name="Bellgard M.I."/>
        </authorList>
    </citation>
    <scope>NUCLEOTIDE SEQUENCE</scope>
    <source>
        <tissue evidence="1">Shoot tissue taken approximately 20 cm above the soil surface</tissue>
    </source>
</reference>